<dbReference type="EMBL" id="KN818247">
    <property type="protein sequence ID" value="KIL64779.1"/>
    <property type="molecule type" value="Genomic_DNA"/>
</dbReference>
<dbReference type="OrthoDB" id="2021186at2759"/>
<dbReference type="HOGENOM" id="CLU_025281_0_0_1"/>
<dbReference type="AlphaFoldDB" id="A0A0C2TD85"/>
<feature type="compositionally biased region" description="Basic residues" evidence="1">
    <location>
        <begin position="239"/>
        <end position="250"/>
    </location>
</feature>
<reference evidence="3 4" key="1">
    <citation type="submission" date="2014-04" db="EMBL/GenBank/DDBJ databases">
        <title>Evolutionary Origins and Diversification of the Mycorrhizal Mutualists.</title>
        <authorList>
            <consortium name="DOE Joint Genome Institute"/>
            <consortium name="Mycorrhizal Genomics Consortium"/>
            <person name="Kohler A."/>
            <person name="Kuo A."/>
            <person name="Nagy L.G."/>
            <person name="Floudas D."/>
            <person name="Copeland A."/>
            <person name="Barry K.W."/>
            <person name="Cichocki N."/>
            <person name="Veneault-Fourrey C."/>
            <person name="LaButti K."/>
            <person name="Lindquist E.A."/>
            <person name="Lipzen A."/>
            <person name="Lundell T."/>
            <person name="Morin E."/>
            <person name="Murat C."/>
            <person name="Riley R."/>
            <person name="Ohm R."/>
            <person name="Sun H."/>
            <person name="Tunlid A."/>
            <person name="Henrissat B."/>
            <person name="Grigoriev I.V."/>
            <person name="Hibbett D.S."/>
            <person name="Martin F."/>
        </authorList>
    </citation>
    <scope>NUCLEOTIDE SEQUENCE [LARGE SCALE GENOMIC DNA]</scope>
    <source>
        <strain evidence="3 4">Koide BX008</strain>
    </source>
</reference>
<proteinExistence type="predicted"/>
<evidence type="ECO:0000256" key="1">
    <source>
        <dbReference type="SAM" id="MobiDB-lite"/>
    </source>
</evidence>
<evidence type="ECO:0000259" key="2">
    <source>
        <dbReference type="SMART" id="SM01406"/>
    </source>
</evidence>
<dbReference type="InterPro" id="IPR006880">
    <property type="entry name" value="INO80B_C"/>
</dbReference>
<feature type="compositionally biased region" description="Low complexity" evidence="1">
    <location>
        <begin position="1"/>
        <end position="15"/>
    </location>
</feature>
<dbReference type="SMART" id="SM01406">
    <property type="entry name" value="PAPA-1"/>
    <property type="match status" value="1"/>
</dbReference>
<dbReference type="Proteomes" id="UP000054549">
    <property type="component" value="Unassembled WGS sequence"/>
</dbReference>
<dbReference type="PANTHER" id="PTHR21561">
    <property type="entry name" value="INO80 COMPLEX SUBUNIT B"/>
    <property type="match status" value="1"/>
</dbReference>
<dbReference type="GO" id="GO:0031011">
    <property type="term" value="C:Ino80 complex"/>
    <property type="evidence" value="ECO:0007669"/>
    <property type="project" value="InterPro"/>
</dbReference>
<dbReference type="InParanoid" id="A0A0C2TD85"/>
<protein>
    <recommendedName>
        <fullName evidence="2">INO80 complex subunit B-like conserved region domain-containing protein</fullName>
    </recommendedName>
</protein>
<feature type="compositionally biased region" description="Polar residues" evidence="1">
    <location>
        <begin position="160"/>
        <end position="174"/>
    </location>
</feature>
<feature type="domain" description="INO80 complex subunit B-like conserved region" evidence="2">
    <location>
        <begin position="208"/>
        <end position="300"/>
    </location>
</feature>
<feature type="compositionally biased region" description="Acidic residues" evidence="1">
    <location>
        <begin position="260"/>
        <end position="270"/>
    </location>
</feature>
<dbReference type="GO" id="GO:0006338">
    <property type="term" value="P:chromatin remodeling"/>
    <property type="evidence" value="ECO:0007669"/>
    <property type="project" value="InterPro"/>
</dbReference>
<feature type="compositionally biased region" description="Acidic residues" evidence="1">
    <location>
        <begin position="19"/>
        <end position="77"/>
    </location>
</feature>
<organism evidence="3 4">
    <name type="scientific">Amanita muscaria (strain Koide BX008)</name>
    <dbReference type="NCBI Taxonomy" id="946122"/>
    <lineage>
        <taxon>Eukaryota</taxon>
        <taxon>Fungi</taxon>
        <taxon>Dikarya</taxon>
        <taxon>Basidiomycota</taxon>
        <taxon>Agaricomycotina</taxon>
        <taxon>Agaricomycetes</taxon>
        <taxon>Agaricomycetidae</taxon>
        <taxon>Agaricales</taxon>
        <taxon>Pluteineae</taxon>
        <taxon>Amanitaceae</taxon>
        <taxon>Amanita</taxon>
    </lineage>
</organism>
<name>A0A0C2TD85_AMAMK</name>
<dbReference type="Pfam" id="PF04795">
    <property type="entry name" value="PAPA-1"/>
    <property type="match status" value="1"/>
</dbReference>
<keyword evidence="4" id="KW-1185">Reference proteome</keyword>
<sequence length="374" mass="40676">MPTRTRAAAALAMRPNSDAEMEDEQELIDVGEEEAESGADVEESEEGEDAINDSDDDQDEIQSDEEPENEVEEDEELSSAAPRLKIKLKLPTQPVLSSGNATPVRGVGSSPTKSRRYRPIGAWLTGQDPISHFIQQIVPESEEETGEGASSDVSEEVPVTSRSATGTPSYGTRPMTTRQAVLASVVGSHHVSLDEGSRSKKQPLNETELALRREETARKRKNITEKKLEDEKAETINRLLKRQSRPRNRRTNADTAPQEVGEDGEGDEAAEGVPLANEEVIKPVMYRWLSTSRVPAINAESATDKRMAITFSVPTIVEIPSVSDKGDLPIPAPAICAVEGCGAARKYKLVRNSALGACGMPHLKVLEERKGTTK</sequence>
<dbReference type="STRING" id="946122.A0A0C2TD85"/>
<feature type="region of interest" description="Disordered" evidence="1">
    <location>
        <begin position="190"/>
        <end position="274"/>
    </location>
</feature>
<dbReference type="PANTHER" id="PTHR21561:SF12">
    <property type="entry name" value="INO80 COMPLEX SUBUNIT B"/>
    <property type="match status" value="1"/>
</dbReference>
<feature type="compositionally biased region" description="Basic and acidic residues" evidence="1">
    <location>
        <begin position="209"/>
        <end position="235"/>
    </location>
</feature>
<accession>A0A0C2TD85</accession>
<feature type="region of interest" description="Disordered" evidence="1">
    <location>
        <begin position="140"/>
        <end position="174"/>
    </location>
</feature>
<dbReference type="InterPro" id="IPR029523">
    <property type="entry name" value="INO80B/Ies2"/>
</dbReference>
<evidence type="ECO:0000313" key="3">
    <source>
        <dbReference type="EMBL" id="KIL64779.1"/>
    </source>
</evidence>
<evidence type="ECO:0000313" key="4">
    <source>
        <dbReference type="Proteomes" id="UP000054549"/>
    </source>
</evidence>
<gene>
    <name evidence="3" type="ORF">M378DRAFT_1041110</name>
</gene>
<feature type="region of interest" description="Disordered" evidence="1">
    <location>
        <begin position="1"/>
        <end position="119"/>
    </location>
</feature>